<feature type="transmembrane region" description="Helical" evidence="7">
    <location>
        <begin position="250"/>
        <end position="266"/>
    </location>
</feature>
<evidence type="ECO:0000256" key="5">
    <source>
        <dbReference type="ARBA" id="ARBA00023136"/>
    </source>
</evidence>
<dbReference type="CDD" id="cd11477">
    <property type="entry name" value="SLC5sbd_u1"/>
    <property type="match status" value="1"/>
</dbReference>
<comment type="subcellular location">
    <subcellularLocation>
        <location evidence="1">Membrane</location>
        <topology evidence="1">Multi-pass membrane protein</topology>
    </subcellularLocation>
</comment>
<gene>
    <name evidence="8" type="ORF">A3F83_11835</name>
</gene>
<keyword evidence="4 7" id="KW-1133">Transmembrane helix</keyword>
<reference evidence="8 9" key="1">
    <citation type="journal article" date="2016" name="Nat. Commun.">
        <title>Thousands of microbial genomes shed light on interconnected biogeochemical processes in an aquifer system.</title>
        <authorList>
            <person name="Anantharaman K."/>
            <person name="Brown C.T."/>
            <person name="Hug L.A."/>
            <person name="Sharon I."/>
            <person name="Castelle C.J."/>
            <person name="Probst A.J."/>
            <person name="Thomas B.C."/>
            <person name="Singh A."/>
            <person name="Wilkins M.J."/>
            <person name="Karaoz U."/>
            <person name="Brodie E.L."/>
            <person name="Williams K.H."/>
            <person name="Hubbard S.S."/>
            <person name="Banfield J.F."/>
        </authorList>
    </citation>
    <scope>NUCLEOTIDE SEQUENCE [LARGE SCALE GENOMIC DNA]</scope>
</reference>
<dbReference type="PANTHER" id="PTHR11819">
    <property type="entry name" value="SOLUTE CARRIER FAMILY 5"/>
    <property type="match status" value="1"/>
</dbReference>
<dbReference type="EMBL" id="MFIX01000024">
    <property type="protein sequence ID" value="OGG06560.1"/>
    <property type="molecule type" value="Genomic_DNA"/>
</dbReference>
<feature type="transmembrane region" description="Helical" evidence="7">
    <location>
        <begin position="562"/>
        <end position="579"/>
    </location>
</feature>
<feature type="transmembrane region" description="Helical" evidence="7">
    <location>
        <begin position="159"/>
        <end position="182"/>
    </location>
</feature>
<name>A0A1F5Z285_9BACT</name>
<evidence type="ECO:0000256" key="2">
    <source>
        <dbReference type="ARBA" id="ARBA00006434"/>
    </source>
</evidence>
<organism evidence="8 9">
    <name type="scientific">Candidatus Glassbacteria bacterium RIFCSPLOWO2_12_FULL_58_11</name>
    <dbReference type="NCBI Taxonomy" id="1817867"/>
    <lineage>
        <taxon>Bacteria</taxon>
        <taxon>Candidatus Glassiibacteriota</taxon>
    </lineage>
</organism>
<feature type="transmembrane region" description="Helical" evidence="7">
    <location>
        <begin position="530"/>
        <end position="556"/>
    </location>
</feature>
<feature type="transmembrane region" description="Helical" evidence="7">
    <location>
        <begin position="287"/>
        <end position="316"/>
    </location>
</feature>
<dbReference type="GO" id="GO:0005886">
    <property type="term" value="C:plasma membrane"/>
    <property type="evidence" value="ECO:0007669"/>
    <property type="project" value="TreeGrafter"/>
</dbReference>
<feature type="transmembrane region" description="Helical" evidence="7">
    <location>
        <begin position="78"/>
        <end position="98"/>
    </location>
</feature>
<evidence type="ECO:0000256" key="4">
    <source>
        <dbReference type="ARBA" id="ARBA00022989"/>
    </source>
</evidence>
<sequence>MKLNLVDLSVILAYFLIVISVGIYYTRRAGKSMEDFFLSGRALPWWVAGTSIAAMGFASDTPFMVTELVRRNGIAGNWFLWCFAMSNLCATFLFVRFWRRAKILTELEIIEERYEGRSAGFLRGFQSVFYGIAFSSLNLGFIMLAMQSFITVLLGWNEYLSLAVLLGVTMAYALASGLWGIVANEVIQFGIAFFGSVFMAVVAVKAVGGLSGIETRLTEVFGGATAHGLLSFVPVGPEVVKPFVNSGEEFTWTLFFVYIFVIWWSSEKADGNGMFIQRIMATKNEKHAFFAGAWFNLVYYGFLMWPWILVALISIADFPTLTDHKLAYPMMIEKYLPAGMRGIMFAAFLAAFMSSVDGLINWGSSYMINDFYKRFVKPNASQRHYVWVGRAAMLVVLAAGIGVWSITDSISAAWKFMAELFSGLGAVWLARWFWWRVNAWTEISAYILSVVGCVTINVLELYGIVFREELRYVFICLFSVTGWVLVTFLTEPVSDEKLKKFVRRVNPGGPGWKRITEMVDQAKLPAGPPLSYNVISFILGALALFSFVFGLGSLLLGSGLKGGLLFGLSFVLGAVIYRLEMFRQNAEKSALQALEPPA</sequence>
<evidence type="ECO:0000256" key="7">
    <source>
        <dbReference type="SAM" id="Phobius"/>
    </source>
</evidence>
<dbReference type="PANTHER" id="PTHR11819:SF77">
    <property type="entry name" value="SODIUM_GLUCOSE COTRANSPORT PROTEIN"/>
    <property type="match status" value="1"/>
</dbReference>
<feature type="transmembrane region" description="Helical" evidence="7">
    <location>
        <begin position="385"/>
        <end position="406"/>
    </location>
</feature>
<dbReference type="Proteomes" id="UP000179129">
    <property type="component" value="Unassembled WGS sequence"/>
</dbReference>
<evidence type="ECO:0000256" key="1">
    <source>
        <dbReference type="ARBA" id="ARBA00004141"/>
    </source>
</evidence>
<comment type="caution">
    <text evidence="8">The sequence shown here is derived from an EMBL/GenBank/DDBJ whole genome shotgun (WGS) entry which is preliminary data.</text>
</comment>
<evidence type="ECO:0008006" key="10">
    <source>
        <dbReference type="Google" id="ProtNLM"/>
    </source>
</evidence>
<dbReference type="AlphaFoldDB" id="A0A1F5Z285"/>
<dbReference type="PROSITE" id="PS50283">
    <property type="entry name" value="NA_SOLUT_SYMP_3"/>
    <property type="match status" value="1"/>
</dbReference>
<accession>A0A1F5Z285</accession>
<evidence type="ECO:0000256" key="3">
    <source>
        <dbReference type="ARBA" id="ARBA00022692"/>
    </source>
</evidence>
<feature type="transmembrane region" description="Helical" evidence="7">
    <location>
        <begin position="343"/>
        <end position="364"/>
    </location>
</feature>
<dbReference type="GO" id="GO:0005412">
    <property type="term" value="F:D-glucose:sodium symporter activity"/>
    <property type="evidence" value="ECO:0007669"/>
    <property type="project" value="TreeGrafter"/>
</dbReference>
<dbReference type="Gene3D" id="1.20.1730.10">
    <property type="entry name" value="Sodium/glucose cotransporter"/>
    <property type="match status" value="1"/>
</dbReference>
<dbReference type="InterPro" id="IPR001734">
    <property type="entry name" value="Na/solute_symporter"/>
</dbReference>
<evidence type="ECO:0000256" key="6">
    <source>
        <dbReference type="RuleBase" id="RU362091"/>
    </source>
</evidence>
<feature type="transmembrane region" description="Helical" evidence="7">
    <location>
        <begin position="189"/>
        <end position="208"/>
    </location>
</feature>
<protein>
    <recommendedName>
        <fullName evidence="10">Sodium:proline symporter</fullName>
    </recommendedName>
</protein>
<evidence type="ECO:0000313" key="9">
    <source>
        <dbReference type="Proteomes" id="UP000179129"/>
    </source>
</evidence>
<feature type="transmembrane region" description="Helical" evidence="7">
    <location>
        <begin position="6"/>
        <end position="26"/>
    </location>
</feature>
<proteinExistence type="inferred from homology"/>
<keyword evidence="5 7" id="KW-0472">Membrane</keyword>
<keyword evidence="3 7" id="KW-0812">Transmembrane</keyword>
<dbReference type="STRING" id="1817867.A3F83_11835"/>
<dbReference type="Pfam" id="PF00474">
    <property type="entry name" value="SSF"/>
    <property type="match status" value="1"/>
</dbReference>
<feature type="transmembrane region" description="Helical" evidence="7">
    <location>
        <begin position="127"/>
        <end position="153"/>
    </location>
</feature>
<feature type="transmembrane region" description="Helical" evidence="7">
    <location>
        <begin position="446"/>
        <end position="466"/>
    </location>
</feature>
<feature type="transmembrane region" description="Helical" evidence="7">
    <location>
        <begin position="38"/>
        <end position="58"/>
    </location>
</feature>
<dbReference type="InterPro" id="IPR038377">
    <property type="entry name" value="Na/Glc_symporter_sf"/>
</dbReference>
<feature type="transmembrane region" description="Helical" evidence="7">
    <location>
        <begin position="472"/>
        <end position="490"/>
    </location>
</feature>
<evidence type="ECO:0000313" key="8">
    <source>
        <dbReference type="EMBL" id="OGG06560.1"/>
    </source>
</evidence>
<comment type="similarity">
    <text evidence="2 6">Belongs to the sodium:solute symporter (SSF) (TC 2.A.21) family.</text>
</comment>